<evidence type="ECO:0000256" key="2">
    <source>
        <dbReference type="ARBA" id="ARBA00022741"/>
    </source>
</evidence>
<dbReference type="GO" id="GO:0016226">
    <property type="term" value="P:iron-sulfur cluster assembly"/>
    <property type="evidence" value="ECO:0007669"/>
    <property type="project" value="InterPro"/>
</dbReference>
<dbReference type="Pfam" id="PF00012">
    <property type="entry name" value="HSP70"/>
    <property type="match status" value="1"/>
</dbReference>
<dbReference type="Gene3D" id="3.90.640.10">
    <property type="entry name" value="Actin, Chain A, domain 4"/>
    <property type="match status" value="1"/>
</dbReference>
<dbReference type="InterPro" id="IPR013126">
    <property type="entry name" value="Hsp_70_fam"/>
</dbReference>
<dbReference type="HAMAP" id="MF_00679">
    <property type="entry name" value="HscA"/>
    <property type="match status" value="1"/>
</dbReference>
<keyword evidence="3 5" id="KW-0067">ATP-binding</keyword>
<dbReference type="Gene3D" id="3.30.420.40">
    <property type="match status" value="2"/>
</dbReference>
<dbReference type="EMBL" id="QFXC01000008">
    <property type="protein sequence ID" value="RDH83702.1"/>
    <property type="molecule type" value="Genomic_DNA"/>
</dbReference>
<organism evidence="7 8">
    <name type="scientific">endosymbiont of Galathealinum brachiosum</name>
    <dbReference type="NCBI Taxonomy" id="2200906"/>
    <lineage>
        <taxon>Bacteria</taxon>
        <taxon>Pseudomonadati</taxon>
        <taxon>Pseudomonadota</taxon>
        <taxon>Gammaproteobacteria</taxon>
        <taxon>sulfur-oxidizing symbionts</taxon>
    </lineage>
</organism>
<dbReference type="InterPro" id="IPR010236">
    <property type="entry name" value="ISC_FeS_clus_asmbl_HscA"/>
</dbReference>
<accession>A0A370DFL8</accession>
<protein>
    <recommendedName>
        <fullName evidence="5">Chaperone protein HscA homolog</fullName>
    </recommendedName>
</protein>
<sequence>MALLQISEPGQSTKPHEHKFAIGIDLGTTNSLVASVRSGKADTFPDASGNHLLPSVVRYTADSIVVGSDAKKNQIEDPLNTVSSIKRLMGRGSEDLITQFENLSAVMPYEFAVTDSVVPKIKTAAGDKTAVEISADILKTLKYRGEKTLGDELEGAVITVPAYFDDAQRQATKDAATLAGINVLRLLNEPTAAAVAYGLDTGAEGIVAVYDLGGGTFDISIMQLKKGVFEVLSTGGDSALGGDDFDHAIAEWIIKQSGVKSEDLSAGLLRLILSESCKAKEALSESDNVQIEIKFSKENIWNGALDRDSLNALIDPLIKKSLMSCRRALRDAGVEKDQVVDVVMVGGSTRALRVREQVGNFFETDPKVDIDPDRVVAIGAAIQANALVGNDSEGNLLLMDVLPLSLGIETMGGLAEKIISRNTPIPVSRAQEFTTYKDGQTAMAVHVVQGERELVDDCRSLAKFELRGFPSHVAGAARIRVTFQVDADGLLSVSAREEVSGIEASVEVKPSYGLQDSEIESMLKASMEFAGEDKDARSLREQQVEADRVLEAIDSAMADDGEEMLGADERERIQAVRVELEHARHNATETQELKDAMEKLEKVSADYVARRMNASVQKSMAGHQVEEFK</sequence>
<evidence type="ECO:0000256" key="5">
    <source>
        <dbReference type="HAMAP-Rule" id="MF_00679"/>
    </source>
</evidence>
<dbReference type="CDD" id="cd10236">
    <property type="entry name" value="ASKHA_NBD_HSP70_HscA"/>
    <property type="match status" value="1"/>
</dbReference>
<keyword evidence="4 5" id="KW-0143">Chaperone</keyword>
<dbReference type="AlphaFoldDB" id="A0A370DFL8"/>
<dbReference type="SUPFAM" id="SSF100920">
    <property type="entry name" value="Heat shock protein 70kD (HSP70), peptide-binding domain"/>
    <property type="match status" value="1"/>
</dbReference>
<proteinExistence type="inferred from homology"/>
<dbReference type="FunFam" id="3.30.420.40:FF:000046">
    <property type="entry name" value="Chaperone protein HscA"/>
    <property type="match status" value="1"/>
</dbReference>
<dbReference type="GO" id="GO:0051082">
    <property type="term" value="F:unfolded protein binding"/>
    <property type="evidence" value="ECO:0007669"/>
    <property type="project" value="InterPro"/>
</dbReference>
<evidence type="ECO:0000256" key="3">
    <source>
        <dbReference type="ARBA" id="ARBA00022840"/>
    </source>
</evidence>
<keyword evidence="2 5" id="KW-0547">Nucleotide-binding</keyword>
<dbReference type="FunFam" id="2.60.34.10:FF:000005">
    <property type="entry name" value="Chaperone protein HscA homolog"/>
    <property type="match status" value="1"/>
</dbReference>
<dbReference type="PANTHER" id="PTHR19375">
    <property type="entry name" value="HEAT SHOCK PROTEIN 70KDA"/>
    <property type="match status" value="1"/>
</dbReference>
<dbReference type="InterPro" id="IPR018181">
    <property type="entry name" value="Heat_shock_70_CS"/>
</dbReference>
<comment type="function">
    <text evidence="5">Chaperone involved in the maturation of iron-sulfur cluster-containing proteins. Has a low intrinsic ATPase activity which is markedly stimulated by HscB.</text>
</comment>
<reference evidence="7 8" key="1">
    <citation type="journal article" date="2018" name="ISME J.">
        <title>Endosymbiont genomes yield clues of tubeworm success.</title>
        <authorList>
            <person name="Li Y."/>
            <person name="Liles M.R."/>
            <person name="Halanych K.M."/>
        </authorList>
    </citation>
    <scope>NUCLEOTIDE SEQUENCE [LARGE SCALE GENOMIC DNA]</scope>
    <source>
        <strain evidence="7">A1464</strain>
    </source>
</reference>
<dbReference type="NCBIfam" id="NF003520">
    <property type="entry name" value="PRK05183.1"/>
    <property type="match status" value="1"/>
</dbReference>
<dbReference type="SUPFAM" id="SSF100934">
    <property type="entry name" value="Heat shock protein 70kD (HSP70), C-terminal subdomain"/>
    <property type="match status" value="1"/>
</dbReference>
<dbReference type="InterPro" id="IPR042039">
    <property type="entry name" value="HscA_NBD"/>
</dbReference>
<dbReference type="PROSITE" id="PS00297">
    <property type="entry name" value="HSP70_1"/>
    <property type="match status" value="1"/>
</dbReference>
<dbReference type="Gene3D" id="1.20.1270.10">
    <property type="match status" value="1"/>
</dbReference>
<dbReference type="GO" id="GO:0005524">
    <property type="term" value="F:ATP binding"/>
    <property type="evidence" value="ECO:0007669"/>
    <property type="project" value="UniProtKB-KW"/>
</dbReference>
<evidence type="ECO:0000256" key="1">
    <source>
        <dbReference type="ARBA" id="ARBA00007381"/>
    </source>
</evidence>
<gene>
    <name evidence="5 7" type="primary">hscA</name>
    <name evidence="7" type="ORF">DIZ80_06055</name>
</gene>
<comment type="similarity">
    <text evidence="1 5 6">Belongs to the heat shock protein 70 family.</text>
</comment>
<evidence type="ECO:0000256" key="6">
    <source>
        <dbReference type="RuleBase" id="RU003322"/>
    </source>
</evidence>
<dbReference type="InterPro" id="IPR043129">
    <property type="entry name" value="ATPase_NBD"/>
</dbReference>
<evidence type="ECO:0000256" key="4">
    <source>
        <dbReference type="ARBA" id="ARBA00023186"/>
    </source>
</evidence>
<dbReference type="SUPFAM" id="SSF53067">
    <property type="entry name" value="Actin-like ATPase domain"/>
    <property type="match status" value="2"/>
</dbReference>
<dbReference type="GO" id="GO:0140662">
    <property type="term" value="F:ATP-dependent protein folding chaperone"/>
    <property type="evidence" value="ECO:0007669"/>
    <property type="project" value="InterPro"/>
</dbReference>
<dbReference type="PRINTS" id="PR00301">
    <property type="entry name" value="HEATSHOCK70"/>
</dbReference>
<dbReference type="PROSITE" id="PS00329">
    <property type="entry name" value="HSP70_2"/>
    <property type="match status" value="1"/>
</dbReference>
<dbReference type="Proteomes" id="UP000254266">
    <property type="component" value="Unassembled WGS sequence"/>
</dbReference>
<evidence type="ECO:0000313" key="7">
    <source>
        <dbReference type="EMBL" id="RDH83702.1"/>
    </source>
</evidence>
<dbReference type="GO" id="GO:0016887">
    <property type="term" value="F:ATP hydrolysis activity"/>
    <property type="evidence" value="ECO:0007669"/>
    <property type="project" value="UniProtKB-UniRule"/>
</dbReference>
<dbReference type="InterPro" id="IPR029047">
    <property type="entry name" value="HSP70_peptide-bd_sf"/>
</dbReference>
<comment type="caution">
    <text evidence="7">The sequence shown here is derived from an EMBL/GenBank/DDBJ whole genome shotgun (WGS) entry which is preliminary data.</text>
</comment>
<dbReference type="Gene3D" id="2.60.34.10">
    <property type="entry name" value="Substrate Binding Domain Of DNAk, Chain A, domain 1"/>
    <property type="match status" value="1"/>
</dbReference>
<name>A0A370DFL8_9GAMM</name>
<dbReference type="NCBIfam" id="TIGR01991">
    <property type="entry name" value="HscA"/>
    <property type="match status" value="1"/>
</dbReference>
<dbReference type="InterPro" id="IPR029048">
    <property type="entry name" value="HSP70_C_sf"/>
</dbReference>
<keyword evidence="8" id="KW-1185">Reference proteome</keyword>
<evidence type="ECO:0000313" key="8">
    <source>
        <dbReference type="Proteomes" id="UP000254266"/>
    </source>
</evidence>